<reference evidence="1 2" key="1">
    <citation type="submission" date="2020-04" db="EMBL/GenBank/DDBJ databases">
        <authorList>
            <person name="De Canck E."/>
        </authorList>
    </citation>
    <scope>NUCLEOTIDE SEQUENCE [LARGE SCALE GENOMIC DNA]</scope>
    <source>
        <strain evidence="1 2">LMG 28688</strain>
    </source>
</reference>
<organism evidence="1 2">
    <name type="scientific">Paraburkholderia caffeinitolerans</name>
    <dbReference type="NCBI Taxonomy" id="1723730"/>
    <lineage>
        <taxon>Bacteria</taxon>
        <taxon>Pseudomonadati</taxon>
        <taxon>Pseudomonadota</taxon>
        <taxon>Betaproteobacteria</taxon>
        <taxon>Burkholderiales</taxon>
        <taxon>Burkholderiaceae</taxon>
        <taxon>Paraburkholderia</taxon>
    </lineage>
</organism>
<gene>
    <name evidence="1" type="primary">hcp1_4</name>
    <name evidence="1" type="ORF">LMG28688_04912</name>
</gene>
<sequence>MSVDMYMLVDGANGESKDASHKGWTDILSYSWGANQPGSMSTGGGGGIGKVSFDDLTVEAYADKATPAILKYCANGKHLPQIQLSICKAGGSQVEYKRVTLTDVLVVAVQQNADQNSEAVKITYRFQAAKVKQQYWEQTDQGGKGSESVLSWNIKENREM</sequence>
<dbReference type="InterPro" id="IPR036624">
    <property type="entry name" value="Hcp1-lik_sf"/>
</dbReference>
<dbReference type="InterPro" id="IPR053165">
    <property type="entry name" value="HSI-I_assembly_Hcp1"/>
</dbReference>
<dbReference type="InterPro" id="IPR008514">
    <property type="entry name" value="T6SS_Hcp"/>
</dbReference>
<dbReference type="Gene3D" id="2.30.110.20">
    <property type="entry name" value="Hcp1-like"/>
    <property type="match status" value="1"/>
</dbReference>
<dbReference type="PANTHER" id="PTHR36152">
    <property type="entry name" value="CYTOPLASMIC PROTEIN-RELATED"/>
    <property type="match status" value="1"/>
</dbReference>
<dbReference type="PANTHER" id="PTHR36152:SF5">
    <property type="entry name" value="PROTEIN HCP1"/>
    <property type="match status" value="1"/>
</dbReference>
<evidence type="ECO:0000313" key="1">
    <source>
        <dbReference type="EMBL" id="CAB3799315.1"/>
    </source>
</evidence>
<accession>A0A6J5GF66</accession>
<name>A0A6J5GF66_9BURK</name>
<dbReference type="Pfam" id="PF05638">
    <property type="entry name" value="T6SS_HCP"/>
    <property type="match status" value="1"/>
</dbReference>
<dbReference type="EMBL" id="CADIKL010000029">
    <property type="protein sequence ID" value="CAB3799315.1"/>
    <property type="molecule type" value="Genomic_DNA"/>
</dbReference>
<protein>
    <submittedName>
        <fullName evidence="1">Protein hcp1</fullName>
    </submittedName>
</protein>
<dbReference type="RefSeq" id="WP_129561667.1">
    <property type="nucleotide sequence ID" value="NZ_CADIKL010000029.1"/>
</dbReference>
<dbReference type="AlphaFoldDB" id="A0A6J5GF66"/>
<proteinExistence type="predicted"/>
<dbReference type="Proteomes" id="UP000494119">
    <property type="component" value="Unassembled WGS sequence"/>
</dbReference>
<evidence type="ECO:0000313" key="2">
    <source>
        <dbReference type="Proteomes" id="UP000494119"/>
    </source>
</evidence>
<dbReference type="SUPFAM" id="SSF141452">
    <property type="entry name" value="Hcp1-like"/>
    <property type="match status" value="1"/>
</dbReference>
<keyword evidence="2" id="KW-1185">Reference proteome</keyword>